<feature type="domain" description="SH3" evidence="9">
    <location>
        <begin position="522"/>
        <end position="589"/>
    </location>
</feature>
<comment type="similarity">
    <text evidence="3">Belongs to the MAGUK family.</text>
</comment>
<comment type="subcellular location">
    <subcellularLocation>
        <location evidence="2">Cell membrane</location>
    </subcellularLocation>
    <subcellularLocation>
        <location evidence="1">Membrane</location>
        <topology evidence="1">Peripheral membrane protein</topology>
    </subcellularLocation>
</comment>
<feature type="region of interest" description="Disordered" evidence="8">
    <location>
        <begin position="235"/>
        <end position="271"/>
    </location>
</feature>
<feature type="domain" description="PDZ" evidence="11">
    <location>
        <begin position="148"/>
        <end position="228"/>
    </location>
</feature>
<dbReference type="PROSITE" id="PS00856">
    <property type="entry name" value="GUANYLATE_KINASE_1"/>
    <property type="match status" value="1"/>
</dbReference>
<evidence type="ECO:0000256" key="8">
    <source>
        <dbReference type="SAM" id="MobiDB-lite"/>
    </source>
</evidence>
<dbReference type="InterPro" id="IPR020590">
    <property type="entry name" value="Guanylate_kinase_CS"/>
</dbReference>
<dbReference type="Pfam" id="PF00595">
    <property type="entry name" value="PDZ"/>
    <property type="match status" value="3"/>
</dbReference>
<sequence length="863" mass="95419">MRTSQVRPDTHRALENLEEYHAHLIRATDDELKRYIERIITAFKTNLLSGLLDIQSFYEETLLNETKPSYIKSEEARRLAERWESSPPLGNVGRPASTILTSTPISNGHGYTNGYSSHPPRPASIHSFYQEQKKEIVEGDGSRWEVENIAVDLSSAGLGISIIEDHLGSTRVSKIDFAGAVAKDGRMKVNDIITKVNSFDCVGASNDAVVNELLNARNIVHFVVKRPVHTYREPQSSLHQSLLQSPNTSSLHTSSLQPPTLPPSLPPHQTTSALFERIPGVQRVDLYKSTQAQSLGFSISGGTTNEQIPGDPSIFVTKISEGGAAQHDGRLSVGDKIVAVNDVSFENRSYEFAQDILRGSSGRVTLFVVKQPYPEYTAQGGFERTPVIVNSTIGSQSHLSFQPENPVNEPRLVRLIRQQPNQGLGINIVGGDGAPIFISTVVPGGVADLTGNVFRGDVLLEVNGKNVRNAGHHDAAQALKTATNPICLLLKHSPYELQQFEDQQARADAQLAAPPAGPPQPAFDFYVRALVNNDTQGAPQRSIPFEHGDVLHVVNAADEEWWTARPVFADGTQGVEGIIPSKKRLEKRERLRSRQVNFKEGSQSLGRSQSLGGMHGRRGKSSQMSFSRKFPFFKSTDKLNVFNDSDANGAPATAEVTVPTYEVVREEQLSYLRPLVVLGTMNTRITDELMLKNPDRFGVCVPHTSRDPRPGEINGRDYHYTTKEFINQELKNHQFIEAGEHNGNLYGTHISALHDVVGTGRQCILTVHPAAIRGLKEKFNIHPLVVLIRSENHYQIADCYPEMSEHDALNKMNEERRIESEFGDQISKVIAKQSLSEIMSAVYHVVKNNSGPVIWVPTGQKLN</sequence>
<reference evidence="12" key="1">
    <citation type="submission" date="2023-06" db="EMBL/GenBank/DDBJ databases">
        <title>Genomic analysis of the entomopathogenic nematode Steinernema hermaphroditum.</title>
        <authorList>
            <person name="Schwarz E.M."/>
            <person name="Heppert J.K."/>
            <person name="Baniya A."/>
            <person name="Schwartz H.T."/>
            <person name="Tan C.-H."/>
            <person name="Antoshechkin I."/>
            <person name="Sternberg P.W."/>
            <person name="Goodrich-Blair H."/>
            <person name="Dillman A.R."/>
        </authorList>
    </citation>
    <scope>NUCLEOTIDE SEQUENCE</scope>
    <source>
        <strain evidence="12">PS9179</strain>
        <tissue evidence="12">Whole animal</tissue>
    </source>
</reference>
<protein>
    <submittedName>
        <fullName evidence="12">Uncharacterized protein</fullName>
    </submittedName>
</protein>
<dbReference type="EMBL" id="JAUCMV010000004">
    <property type="protein sequence ID" value="KAK0403280.1"/>
    <property type="molecule type" value="Genomic_DNA"/>
</dbReference>
<evidence type="ECO:0000313" key="13">
    <source>
        <dbReference type="Proteomes" id="UP001175271"/>
    </source>
</evidence>
<feature type="domain" description="PDZ" evidence="11">
    <location>
        <begin position="283"/>
        <end position="372"/>
    </location>
</feature>
<feature type="domain" description="Guanylate kinase-like" evidence="10">
    <location>
        <begin position="672"/>
        <end position="847"/>
    </location>
</feature>
<dbReference type="SUPFAM" id="SSF50044">
    <property type="entry name" value="SH3-domain"/>
    <property type="match status" value="1"/>
</dbReference>
<dbReference type="InterPro" id="IPR001452">
    <property type="entry name" value="SH3_domain"/>
</dbReference>
<dbReference type="SMART" id="SM00072">
    <property type="entry name" value="GuKc"/>
    <property type="match status" value="1"/>
</dbReference>
<keyword evidence="13" id="KW-1185">Reference proteome</keyword>
<dbReference type="InterPro" id="IPR008144">
    <property type="entry name" value="Guanylate_kin-like_dom"/>
</dbReference>
<evidence type="ECO:0000313" key="12">
    <source>
        <dbReference type="EMBL" id="KAK0403280.1"/>
    </source>
</evidence>
<proteinExistence type="inferred from homology"/>
<dbReference type="GO" id="GO:0030054">
    <property type="term" value="C:cell junction"/>
    <property type="evidence" value="ECO:0007669"/>
    <property type="project" value="UniProtKB-ARBA"/>
</dbReference>
<dbReference type="SUPFAM" id="SSF50156">
    <property type="entry name" value="PDZ domain-like"/>
    <property type="match status" value="3"/>
</dbReference>
<gene>
    <name evidence="12" type="ORF">QR680_016832</name>
</gene>
<dbReference type="SMART" id="SM00228">
    <property type="entry name" value="PDZ"/>
    <property type="match status" value="3"/>
</dbReference>
<dbReference type="InterPro" id="IPR036034">
    <property type="entry name" value="PDZ_sf"/>
</dbReference>
<evidence type="ECO:0000259" key="10">
    <source>
        <dbReference type="PROSITE" id="PS50052"/>
    </source>
</evidence>
<evidence type="ECO:0000256" key="1">
    <source>
        <dbReference type="ARBA" id="ARBA00004170"/>
    </source>
</evidence>
<dbReference type="InterPro" id="IPR036892">
    <property type="entry name" value="L27_dom_sf"/>
</dbReference>
<keyword evidence="4 7" id="KW-0728">SH3 domain</keyword>
<dbReference type="InterPro" id="IPR036028">
    <property type="entry name" value="SH3-like_dom_sf"/>
</dbReference>
<dbReference type="Gene3D" id="3.40.50.300">
    <property type="entry name" value="P-loop containing nucleotide triphosphate hydrolases"/>
    <property type="match status" value="1"/>
</dbReference>
<dbReference type="SUPFAM" id="SSF101288">
    <property type="entry name" value="L27 domain"/>
    <property type="match status" value="1"/>
</dbReference>
<dbReference type="InterPro" id="IPR050716">
    <property type="entry name" value="MAGUK"/>
</dbReference>
<dbReference type="PANTHER" id="PTHR23122">
    <property type="entry name" value="MEMBRANE-ASSOCIATED GUANYLATE KINASE MAGUK"/>
    <property type="match status" value="1"/>
</dbReference>
<evidence type="ECO:0000256" key="2">
    <source>
        <dbReference type="ARBA" id="ARBA00004236"/>
    </source>
</evidence>
<dbReference type="AlphaFoldDB" id="A0AA39LN71"/>
<comment type="caution">
    <text evidence="12">The sequence shown here is derived from an EMBL/GenBank/DDBJ whole genome shotgun (WGS) entry which is preliminary data.</text>
</comment>
<dbReference type="SMART" id="SM00569">
    <property type="entry name" value="L27"/>
    <property type="match status" value="1"/>
</dbReference>
<dbReference type="Gene3D" id="2.30.42.10">
    <property type="match status" value="3"/>
</dbReference>
<evidence type="ECO:0000256" key="5">
    <source>
        <dbReference type="ARBA" id="ARBA00022475"/>
    </source>
</evidence>
<dbReference type="InterPro" id="IPR004172">
    <property type="entry name" value="L27_dom"/>
</dbReference>
<dbReference type="Gene3D" id="1.10.287.470">
    <property type="entry name" value="Helix hairpin bin"/>
    <property type="match status" value="1"/>
</dbReference>
<dbReference type="PROSITE" id="PS50002">
    <property type="entry name" value="SH3"/>
    <property type="match status" value="1"/>
</dbReference>
<dbReference type="Gene3D" id="2.30.30.40">
    <property type="entry name" value="SH3 Domains"/>
    <property type="match status" value="1"/>
</dbReference>
<evidence type="ECO:0000256" key="7">
    <source>
        <dbReference type="PROSITE-ProRule" id="PRU00192"/>
    </source>
</evidence>
<accession>A0AA39LN71</accession>
<dbReference type="Pfam" id="PF09058">
    <property type="entry name" value="L27_1"/>
    <property type="match status" value="1"/>
</dbReference>
<dbReference type="InterPro" id="IPR027417">
    <property type="entry name" value="P-loop_NTPase"/>
</dbReference>
<dbReference type="InterPro" id="IPR015143">
    <property type="entry name" value="L27_1"/>
</dbReference>
<dbReference type="Pfam" id="PF00018">
    <property type="entry name" value="SH3_1"/>
    <property type="match status" value="1"/>
</dbReference>
<dbReference type="InterPro" id="IPR008145">
    <property type="entry name" value="GK/Ca_channel_bsu"/>
</dbReference>
<dbReference type="SUPFAM" id="SSF52540">
    <property type="entry name" value="P-loop containing nucleoside triphosphate hydrolases"/>
    <property type="match status" value="1"/>
</dbReference>
<feature type="region of interest" description="Disordered" evidence="8">
    <location>
        <begin position="593"/>
        <end position="624"/>
    </location>
</feature>
<dbReference type="Proteomes" id="UP001175271">
    <property type="component" value="Unassembled WGS sequence"/>
</dbReference>
<keyword evidence="5" id="KW-1003">Cell membrane</keyword>
<keyword evidence="6" id="KW-0472">Membrane</keyword>
<evidence type="ECO:0000259" key="11">
    <source>
        <dbReference type="PROSITE" id="PS50106"/>
    </source>
</evidence>
<feature type="domain" description="PDZ" evidence="11">
    <location>
        <begin position="412"/>
        <end position="494"/>
    </location>
</feature>
<name>A0AA39LN71_9BILA</name>
<dbReference type="PROSITE" id="PS50052">
    <property type="entry name" value="GUANYLATE_KINASE_2"/>
    <property type="match status" value="1"/>
</dbReference>
<evidence type="ECO:0000256" key="4">
    <source>
        <dbReference type="ARBA" id="ARBA00022443"/>
    </source>
</evidence>
<dbReference type="InterPro" id="IPR001478">
    <property type="entry name" value="PDZ"/>
</dbReference>
<evidence type="ECO:0000259" key="9">
    <source>
        <dbReference type="PROSITE" id="PS50002"/>
    </source>
</evidence>
<evidence type="ECO:0000256" key="3">
    <source>
        <dbReference type="ARBA" id="ARBA00007014"/>
    </source>
</evidence>
<evidence type="ECO:0000256" key="6">
    <source>
        <dbReference type="ARBA" id="ARBA00023136"/>
    </source>
</evidence>
<dbReference type="PROSITE" id="PS50106">
    <property type="entry name" value="PDZ"/>
    <property type="match status" value="3"/>
</dbReference>
<feature type="compositionally biased region" description="Low complexity" evidence="8">
    <location>
        <begin position="235"/>
        <end position="258"/>
    </location>
</feature>
<dbReference type="GO" id="GO:0005886">
    <property type="term" value="C:plasma membrane"/>
    <property type="evidence" value="ECO:0007669"/>
    <property type="project" value="UniProtKB-SubCell"/>
</dbReference>
<organism evidence="12 13">
    <name type="scientific">Steinernema hermaphroditum</name>
    <dbReference type="NCBI Taxonomy" id="289476"/>
    <lineage>
        <taxon>Eukaryota</taxon>
        <taxon>Metazoa</taxon>
        <taxon>Ecdysozoa</taxon>
        <taxon>Nematoda</taxon>
        <taxon>Chromadorea</taxon>
        <taxon>Rhabditida</taxon>
        <taxon>Tylenchina</taxon>
        <taxon>Panagrolaimomorpha</taxon>
        <taxon>Strongyloidoidea</taxon>
        <taxon>Steinernematidae</taxon>
        <taxon>Steinernema</taxon>
    </lineage>
</organism>
<feature type="compositionally biased region" description="Low complexity" evidence="8">
    <location>
        <begin position="601"/>
        <end position="612"/>
    </location>
</feature>
<dbReference type="Pfam" id="PF00625">
    <property type="entry name" value="Guanylate_kin"/>
    <property type="match status" value="1"/>
</dbReference>